<dbReference type="Gene3D" id="2.60.120.10">
    <property type="entry name" value="Jelly Rolls"/>
    <property type="match status" value="1"/>
</dbReference>
<gene>
    <name evidence="5" type="ORF">H9890_08930</name>
</gene>
<evidence type="ECO:0000256" key="2">
    <source>
        <dbReference type="ARBA" id="ARBA00023125"/>
    </source>
</evidence>
<dbReference type="GO" id="GO:0003677">
    <property type="term" value="F:DNA binding"/>
    <property type="evidence" value="ECO:0007669"/>
    <property type="project" value="UniProtKB-KW"/>
</dbReference>
<dbReference type="EMBL" id="DXHQ01000103">
    <property type="protein sequence ID" value="HIW09506.1"/>
    <property type="molecule type" value="Genomic_DNA"/>
</dbReference>
<evidence type="ECO:0000313" key="6">
    <source>
        <dbReference type="Proteomes" id="UP000823933"/>
    </source>
</evidence>
<dbReference type="InterPro" id="IPR036390">
    <property type="entry name" value="WH_DNA-bd_sf"/>
</dbReference>
<dbReference type="Proteomes" id="UP000823933">
    <property type="component" value="Unassembled WGS sequence"/>
</dbReference>
<dbReference type="SUPFAM" id="SSF46785">
    <property type="entry name" value="Winged helix' DNA-binding domain"/>
    <property type="match status" value="1"/>
</dbReference>
<accession>A0A9D1QCJ4</accession>
<evidence type="ECO:0000259" key="4">
    <source>
        <dbReference type="PROSITE" id="PS51063"/>
    </source>
</evidence>
<dbReference type="InterPro" id="IPR014710">
    <property type="entry name" value="RmlC-like_jellyroll"/>
</dbReference>
<comment type="caution">
    <text evidence="5">The sequence shown here is derived from an EMBL/GenBank/DDBJ whole genome shotgun (WGS) entry which is preliminary data.</text>
</comment>
<sequence length="238" mass="26748">MERKEAAEKGCLACAFPFWDKLTAAQQDFLCRFARPVHYDKGAHVHSPTENCVGVLLLRAGQLRAYLLSEDGRDVTLYRLFAGDVCILSASCVLDAVTFDVHIDAEEPVEAYCIGAGAFKRVMDENIYVRCYAYQMTAESYSETMWAMQQVLFMSADRRLAIFLVDELAKTGGDELRMTHDQIARYMGTAREVVSRMLKYLAGEGLVQLWRGGLTVLDKPRLQKLARGETGGRGRKKL</sequence>
<reference evidence="5" key="1">
    <citation type="journal article" date="2021" name="PeerJ">
        <title>Extensive microbial diversity within the chicken gut microbiome revealed by metagenomics and culture.</title>
        <authorList>
            <person name="Gilroy R."/>
            <person name="Ravi A."/>
            <person name="Getino M."/>
            <person name="Pursley I."/>
            <person name="Horton D.L."/>
            <person name="Alikhan N.F."/>
            <person name="Baker D."/>
            <person name="Gharbi K."/>
            <person name="Hall N."/>
            <person name="Watson M."/>
            <person name="Adriaenssens E.M."/>
            <person name="Foster-Nyarko E."/>
            <person name="Jarju S."/>
            <person name="Secka A."/>
            <person name="Antonio M."/>
            <person name="Oren A."/>
            <person name="Chaudhuri R.R."/>
            <person name="La Ragione R."/>
            <person name="Hildebrand F."/>
            <person name="Pallen M.J."/>
        </authorList>
    </citation>
    <scope>NUCLEOTIDE SEQUENCE</scope>
    <source>
        <strain evidence="5">ChiHcolR34-3080</strain>
    </source>
</reference>
<evidence type="ECO:0000256" key="3">
    <source>
        <dbReference type="ARBA" id="ARBA00023163"/>
    </source>
</evidence>
<dbReference type="SMART" id="SM00419">
    <property type="entry name" value="HTH_CRP"/>
    <property type="match status" value="1"/>
</dbReference>
<dbReference type="InterPro" id="IPR018490">
    <property type="entry name" value="cNMP-bd_dom_sf"/>
</dbReference>
<organism evidence="5 6">
    <name type="scientific">Candidatus Faecalibacterium intestinigallinarum</name>
    <dbReference type="NCBI Taxonomy" id="2838581"/>
    <lineage>
        <taxon>Bacteria</taxon>
        <taxon>Bacillati</taxon>
        <taxon>Bacillota</taxon>
        <taxon>Clostridia</taxon>
        <taxon>Eubacteriales</taxon>
        <taxon>Oscillospiraceae</taxon>
        <taxon>Faecalibacterium</taxon>
    </lineage>
</organism>
<evidence type="ECO:0000256" key="1">
    <source>
        <dbReference type="ARBA" id="ARBA00023015"/>
    </source>
</evidence>
<keyword evidence="1" id="KW-0805">Transcription regulation</keyword>
<protein>
    <submittedName>
        <fullName evidence="5">Crp/Fnr family transcriptional regulator</fullName>
    </submittedName>
</protein>
<keyword evidence="2" id="KW-0238">DNA-binding</keyword>
<dbReference type="Gene3D" id="1.10.10.10">
    <property type="entry name" value="Winged helix-like DNA-binding domain superfamily/Winged helix DNA-binding domain"/>
    <property type="match status" value="1"/>
</dbReference>
<keyword evidence="3" id="KW-0804">Transcription</keyword>
<dbReference type="GO" id="GO:0006355">
    <property type="term" value="P:regulation of DNA-templated transcription"/>
    <property type="evidence" value="ECO:0007669"/>
    <property type="project" value="InterPro"/>
</dbReference>
<dbReference type="AlphaFoldDB" id="A0A9D1QCJ4"/>
<dbReference type="InterPro" id="IPR000595">
    <property type="entry name" value="cNMP-bd_dom"/>
</dbReference>
<reference evidence="5" key="2">
    <citation type="submission" date="2021-04" db="EMBL/GenBank/DDBJ databases">
        <authorList>
            <person name="Gilroy R."/>
        </authorList>
    </citation>
    <scope>NUCLEOTIDE SEQUENCE</scope>
    <source>
        <strain evidence="5">ChiHcolR34-3080</strain>
    </source>
</reference>
<dbReference type="InterPro" id="IPR036388">
    <property type="entry name" value="WH-like_DNA-bd_sf"/>
</dbReference>
<proteinExistence type="predicted"/>
<name>A0A9D1QCJ4_9FIRM</name>
<dbReference type="Pfam" id="PF13545">
    <property type="entry name" value="HTH_Crp_2"/>
    <property type="match status" value="1"/>
</dbReference>
<feature type="domain" description="HTH crp-type" evidence="4">
    <location>
        <begin position="154"/>
        <end position="220"/>
    </location>
</feature>
<dbReference type="InterPro" id="IPR012318">
    <property type="entry name" value="HTH_CRP"/>
</dbReference>
<dbReference type="PRINTS" id="PR00034">
    <property type="entry name" value="HTHCRP"/>
</dbReference>
<dbReference type="SUPFAM" id="SSF51206">
    <property type="entry name" value="cAMP-binding domain-like"/>
    <property type="match status" value="1"/>
</dbReference>
<dbReference type="CDD" id="cd00038">
    <property type="entry name" value="CAP_ED"/>
    <property type="match status" value="1"/>
</dbReference>
<dbReference type="Pfam" id="PF00027">
    <property type="entry name" value="cNMP_binding"/>
    <property type="match status" value="1"/>
</dbReference>
<evidence type="ECO:0000313" key="5">
    <source>
        <dbReference type="EMBL" id="HIW09506.1"/>
    </source>
</evidence>
<dbReference type="PROSITE" id="PS51063">
    <property type="entry name" value="HTH_CRP_2"/>
    <property type="match status" value="1"/>
</dbReference>